<dbReference type="Proteomes" id="UP000183174">
    <property type="component" value="Unassembled WGS sequence"/>
</dbReference>
<dbReference type="AlphaFoldDB" id="A0A1C3XIY3"/>
<reference evidence="1 2" key="1">
    <citation type="submission" date="2016-08" db="EMBL/GenBank/DDBJ databases">
        <authorList>
            <person name="Seilhamer J.J."/>
        </authorList>
    </citation>
    <scope>NUCLEOTIDE SEQUENCE [LARGE SCALE GENOMIC DNA]</scope>
    <source>
        <strain evidence="1 2">CCBAU 10071</strain>
    </source>
</reference>
<evidence type="ECO:0000313" key="1">
    <source>
        <dbReference type="EMBL" id="SCB52242.1"/>
    </source>
</evidence>
<name>A0A1C3XIY3_9BRAD</name>
<dbReference type="EMBL" id="FMAE01000030">
    <property type="protein sequence ID" value="SCB52242.1"/>
    <property type="molecule type" value="Genomic_DNA"/>
</dbReference>
<proteinExistence type="predicted"/>
<accession>A0A1C3XIY3</accession>
<evidence type="ECO:0000313" key="2">
    <source>
        <dbReference type="Proteomes" id="UP000183174"/>
    </source>
</evidence>
<protein>
    <submittedName>
        <fullName evidence="1">Uncharacterized protein</fullName>
    </submittedName>
</protein>
<gene>
    <name evidence="1" type="ORF">GA0061099_10304</name>
</gene>
<sequence>MIHVCWIDRGNEATQPPNPAYPDGVDLDVTRGAKPFCQAALPYPAKRCGYYTVACDVCGFTAMVTTAGRPDDPRSIKLPCKLEPVKWR</sequence>
<dbReference type="RefSeq" id="WP_074448469.1">
    <property type="nucleotide sequence ID" value="NZ_FMAE01000030.1"/>
</dbReference>
<organism evidence="1 2">
    <name type="scientific">Bradyrhizobium yuanmingense</name>
    <dbReference type="NCBI Taxonomy" id="108015"/>
    <lineage>
        <taxon>Bacteria</taxon>
        <taxon>Pseudomonadati</taxon>
        <taxon>Pseudomonadota</taxon>
        <taxon>Alphaproteobacteria</taxon>
        <taxon>Hyphomicrobiales</taxon>
        <taxon>Nitrobacteraceae</taxon>
        <taxon>Bradyrhizobium</taxon>
    </lineage>
</organism>